<organism evidence="1">
    <name type="scientific">Oryza punctata</name>
    <name type="common">Red rice</name>
    <dbReference type="NCBI Taxonomy" id="4537"/>
    <lineage>
        <taxon>Eukaryota</taxon>
        <taxon>Viridiplantae</taxon>
        <taxon>Streptophyta</taxon>
        <taxon>Embryophyta</taxon>
        <taxon>Tracheophyta</taxon>
        <taxon>Spermatophyta</taxon>
        <taxon>Magnoliopsida</taxon>
        <taxon>Liliopsida</taxon>
        <taxon>Poales</taxon>
        <taxon>Poaceae</taxon>
        <taxon>BOP clade</taxon>
        <taxon>Oryzoideae</taxon>
        <taxon>Oryzeae</taxon>
        <taxon>Oryzinae</taxon>
        <taxon>Oryza</taxon>
    </lineage>
</organism>
<evidence type="ECO:0000313" key="1">
    <source>
        <dbReference type="EnsemblPlants" id="OPUNC01G42760.1"/>
    </source>
</evidence>
<dbReference type="HOGENOM" id="CLU_2658761_0_0_1"/>
<dbReference type="AlphaFoldDB" id="A0A0E0JTK3"/>
<dbReference type="Proteomes" id="UP000026962">
    <property type="component" value="Chromosome 1"/>
</dbReference>
<reference evidence="1" key="1">
    <citation type="submission" date="2015-04" db="UniProtKB">
        <authorList>
            <consortium name="EnsemblPlants"/>
        </authorList>
    </citation>
    <scope>IDENTIFICATION</scope>
</reference>
<accession>A0A0E0JTK3</accession>
<evidence type="ECO:0000313" key="2">
    <source>
        <dbReference type="Proteomes" id="UP000026962"/>
    </source>
</evidence>
<dbReference type="EnsemblPlants" id="OPUNC01G42760.1">
    <property type="protein sequence ID" value="OPUNC01G42760.1"/>
    <property type="gene ID" value="OPUNC01G42760"/>
</dbReference>
<sequence>MNALAALAGAGRARSLLQAHLAGSTGRPSSAGEADGPGRRLLVVGDILPAPQLLQHAAPPGRGVADAAMDDAGAAF</sequence>
<reference evidence="1" key="2">
    <citation type="submission" date="2018-05" db="EMBL/GenBank/DDBJ databases">
        <title>OpunRS2 (Oryza punctata Reference Sequence Version 2).</title>
        <authorList>
            <person name="Zhang J."/>
            <person name="Kudrna D."/>
            <person name="Lee S."/>
            <person name="Talag J."/>
            <person name="Welchert J."/>
            <person name="Wing R.A."/>
        </authorList>
    </citation>
    <scope>NUCLEOTIDE SEQUENCE [LARGE SCALE GENOMIC DNA]</scope>
</reference>
<dbReference type="Gramene" id="OPUNC01G42760.1">
    <property type="protein sequence ID" value="OPUNC01G42760.1"/>
    <property type="gene ID" value="OPUNC01G42760"/>
</dbReference>
<protein>
    <submittedName>
        <fullName evidence="1">Uncharacterized protein</fullName>
    </submittedName>
</protein>
<proteinExistence type="predicted"/>
<keyword evidence="2" id="KW-1185">Reference proteome</keyword>
<name>A0A0E0JTK3_ORYPU</name>